<dbReference type="EMBL" id="QFZK01000007">
    <property type="protein sequence ID" value="RFO96521.1"/>
    <property type="molecule type" value="Genomic_DNA"/>
</dbReference>
<dbReference type="SUPFAM" id="SSF52833">
    <property type="entry name" value="Thioredoxin-like"/>
    <property type="match status" value="1"/>
</dbReference>
<dbReference type="SUPFAM" id="SSF47616">
    <property type="entry name" value="GST C-terminal domain-like"/>
    <property type="match status" value="1"/>
</dbReference>
<accession>A0A3E1RBC5</accession>
<dbReference type="Gene3D" id="1.20.1050.10">
    <property type="match status" value="1"/>
</dbReference>
<evidence type="ECO:0000313" key="5">
    <source>
        <dbReference type="Proteomes" id="UP000260665"/>
    </source>
</evidence>
<dbReference type="PROSITE" id="PS50404">
    <property type="entry name" value="GST_NTER"/>
    <property type="match status" value="1"/>
</dbReference>
<feature type="domain" description="GST C-terminal" evidence="3">
    <location>
        <begin position="92"/>
        <end position="220"/>
    </location>
</feature>
<dbReference type="RefSeq" id="WP_117177788.1">
    <property type="nucleotide sequence ID" value="NZ_QFZK01000007.1"/>
</dbReference>
<dbReference type="SFLD" id="SFLDS00019">
    <property type="entry name" value="Glutathione_Transferase_(cytos"/>
    <property type="match status" value="1"/>
</dbReference>
<dbReference type="Proteomes" id="UP000260665">
    <property type="component" value="Unassembled WGS sequence"/>
</dbReference>
<dbReference type="GO" id="GO:0005737">
    <property type="term" value="C:cytoplasm"/>
    <property type="evidence" value="ECO:0007669"/>
    <property type="project" value="InterPro"/>
</dbReference>
<dbReference type="PROSITE" id="PS50405">
    <property type="entry name" value="GST_CTER"/>
    <property type="match status" value="1"/>
</dbReference>
<dbReference type="GO" id="GO:0006749">
    <property type="term" value="P:glutathione metabolic process"/>
    <property type="evidence" value="ECO:0007669"/>
    <property type="project" value="TreeGrafter"/>
</dbReference>
<evidence type="ECO:0000256" key="1">
    <source>
        <dbReference type="ARBA" id="ARBA00010007"/>
    </source>
</evidence>
<dbReference type="AlphaFoldDB" id="A0A3E1RBC5"/>
<feature type="domain" description="GST N-terminal" evidence="2">
    <location>
        <begin position="5"/>
        <end position="87"/>
    </location>
</feature>
<dbReference type="OrthoDB" id="509852at2"/>
<dbReference type="InterPro" id="IPR040079">
    <property type="entry name" value="Glutathione_S-Trfase"/>
</dbReference>
<sequence>MAAVPALNLYAFWRTSATFRVRVALNLKNLPVTETFINMDAGEQRSEAYLKINPLGGLPTLVEAGHPPITQSLAILEFLEETQPLPALLPADRHGRARVRSLCNMLAADTHPLITPRVKKYLTTEAGFDDAAWRRWQTQWFTTGLAAVEQRLSTEAQTGLYCHGDTVGMADICLASVVAVMRVFKIEVHNIPTVDAIVARCSALDAFVRAEPARQVGAPVQ</sequence>
<dbReference type="GO" id="GO:0004364">
    <property type="term" value="F:glutathione transferase activity"/>
    <property type="evidence" value="ECO:0007669"/>
    <property type="project" value="TreeGrafter"/>
</dbReference>
<protein>
    <submittedName>
        <fullName evidence="4">Maleylacetoacetate isomerase</fullName>
    </submittedName>
</protein>
<dbReference type="InterPro" id="IPR036282">
    <property type="entry name" value="Glutathione-S-Trfase_C_sf"/>
</dbReference>
<keyword evidence="5" id="KW-1185">Reference proteome</keyword>
<evidence type="ECO:0000313" key="4">
    <source>
        <dbReference type="EMBL" id="RFO96521.1"/>
    </source>
</evidence>
<dbReference type="SFLD" id="SFLDG00358">
    <property type="entry name" value="Main_(cytGST)"/>
    <property type="match status" value="1"/>
</dbReference>
<keyword evidence="4" id="KW-0413">Isomerase</keyword>
<dbReference type="NCBIfam" id="TIGR01262">
    <property type="entry name" value="maiA"/>
    <property type="match status" value="1"/>
</dbReference>
<evidence type="ECO:0000259" key="3">
    <source>
        <dbReference type="PROSITE" id="PS50405"/>
    </source>
</evidence>
<dbReference type="GO" id="GO:0006559">
    <property type="term" value="P:L-phenylalanine catabolic process"/>
    <property type="evidence" value="ECO:0007669"/>
    <property type="project" value="TreeGrafter"/>
</dbReference>
<dbReference type="InterPro" id="IPR036249">
    <property type="entry name" value="Thioredoxin-like_sf"/>
</dbReference>
<reference evidence="4 5" key="1">
    <citation type="submission" date="2018-05" db="EMBL/GenBank/DDBJ databases">
        <title>Rhodoferax soyangensis sp.nov., isolated from an oligotrophic freshwater lake.</title>
        <authorList>
            <person name="Park M."/>
        </authorList>
    </citation>
    <scope>NUCLEOTIDE SEQUENCE [LARGE SCALE GENOMIC DNA]</scope>
    <source>
        <strain evidence="4 5">IMCC26218</strain>
    </source>
</reference>
<dbReference type="PANTHER" id="PTHR42673:SF4">
    <property type="entry name" value="MALEYLACETOACETATE ISOMERASE"/>
    <property type="match status" value="1"/>
</dbReference>
<dbReference type="Pfam" id="PF02798">
    <property type="entry name" value="GST_N"/>
    <property type="match status" value="1"/>
</dbReference>
<organism evidence="4 5">
    <name type="scientific">Rhodoferax lacus</name>
    <dbReference type="NCBI Taxonomy" id="2184758"/>
    <lineage>
        <taxon>Bacteria</taxon>
        <taxon>Pseudomonadati</taxon>
        <taxon>Pseudomonadota</taxon>
        <taxon>Betaproteobacteria</taxon>
        <taxon>Burkholderiales</taxon>
        <taxon>Comamonadaceae</taxon>
        <taxon>Rhodoferax</taxon>
    </lineage>
</organism>
<comment type="similarity">
    <text evidence="1">Belongs to the GST superfamily. Zeta family.</text>
</comment>
<dbReference type="InterPro" id="IPR005955">
    <property type="entry name" value="GST_Zeta"/>
</dbReference>
<dbReference type="InterPro" id="IPR010987">
    <property type="entry name" value="Glutathione-S-Trfase_C-like"/>
</dbReference>
<dbReference type="GO" id="GO:0016034">
    <property type="term" value="F:maleylacetoacetate isomerase activity"/>
    <property type="evidence" value="ECO:0007669"/>
    <property type="project" value="TreeGrafter"/>
</dbReference>
<dbReference type="PANTHER" id="PTHR42673">
    <property type="entry name" value="MALEYLACETOACETATE ISOMERASE"/>
    <property type="match status" value="1"/>
</dbReference>
<dbReference type="InterPro" id="IPR004045">
    <property type="entry name" value="Glutathione_S-Trfase_N"/>
</dbReference>
<comment type="caution">
    <text evidence="4">The sequence shown here is derived from an EMBL/GenBank/DDBJ whole genome shotgun (WGS) entry which is preliminary data.</text>
</comment>
<proteinExistence type="inferred from homology"/>
<dbReference type="Gene3D" id="3.40.30.10">
    <property type="entry name" value="Glutaredoxin"/>
    <property type="match status" value="1"/>
</dbReference>
<evidence type="ECO:0000259" key="2">
    <source>
        <dbReference type="PROSITE" id="PS50404"/>
    </source>
</evidence>
<name>A0A3E1RBC5_9BURK</name>
<gene>
    <name evidence="4" type="primary">maiA</name>
    <name evidence="4" type="ORF">DIC66_12830</name>
</gene>